<accession>A0A0V1BB09</accession>
<reference evidence="1 2" key="1">
    <citation type="submission" date="2015-01" db="EMBL/GenBank/DDBJ databases">
        <title>Evolution of Trichinella species and genotypes.</title>
        <authorList>
            <person name="Korhonen P.K."/>
            <person name="Edoardo P."/>
            <person name="Giuseppe L.R."/>
            <person name="Gasser R.B."/>
        </authorList>
    </citation>
    <scope>NUCLEOTIDE SEQUENCE [LARGE SCALE GENOMIC DNA]</scope>
    <source>
        <strain evidence="1">ISS3</strain>
    </source>
</reference>
<dbReference type="AlphaFoldDB" id="A0A0V1BB09"/>
<sequence>MLFLHYWYFVSQNFCPFLLLQLGYAAGRFSQTKIRLCWLFRSPNFIKCRQASFTERARRAEWYVQQFRILIIVVGELTALTWNSVGNKQAAGNTKVDQQQRISYLHSSKGVVKTEEKLADCYHDNRCWLPFGEKFFSQSHCNLFHYLTFNAKHWFVIVGYFLNFAFSRLTCTWMKGTIFIQKQEQPVSIEAAYYVKGSLRRYANVVKEKLNQHWDAIWTTGLKDETEKLEFR</sequence>
<proteinExistence type="predicted"/>
<gene>
    <name evidence="1" type="ORF">T01_724</name>
</gene>
<protein>
    <submittedName>
        <fullName evidence="1">Uncharacterized protein</fullName>
    </submittedName>
</protein>
<dbReference type="EMBL" id="JYDH01000070">
    <property type="protein sequence ID" value="KRY34217.1"/>
    <property type="molecule type" value="Genomic_DNA"/>
</dbReference>
<evidence type="ECO:0000313" key="2">
    <source>
        <dbReference type="Proteomes" id="UP000054776"/>
    </source>
</evidence>
<dbReference type="Proteomes" id="UP000054776">
    <property type="component" value="Unassembled WGS sequence"/>
</dbReference>
<name>A0A0V1BB09_TRISP</name>
<comment type="caution">
    <text evidence="1">The sequence shown here is derived from an EMBL/GenBank/DDBJ whole genome shotgun (WGS) entry which is preliminary data.</text>
</comment>
<dbReference type="InParanoid" id="A0A0V1BB09"/>
<dbReference type="OrthoDB" id="10513722at2759"/>
<keyword evidence="2" id="KW-1185">Reference proteome</keyword>
<organism evidence="1 2">
    <name type="scientific">Trichinella spiralis</name>
    <name type="common">Trichina worm</name>
    <dbReference type="NCBI Taxonomy" id="6334"/>
    <lineage>
        <taxon>Eukaryota</taxon>
        <taxon>Metazoa</taxon>
        <taxon>Ecdysozoa</taxon>
        <taxon>Nematoda</taxon>
        <taxon>Enoplea</taxon>
        <taxon>Dorylaimia</taxon>
        <taxon>Trichinellida</taxon>
        <taxon>Trichinellidae</taxon>
        <taxon>Trichinella</taxon>
    </lineage>
</organism>
<evidence type="ECO:0000313" key="1">
    <source>
        <dbReference type="EMBL" id="KRY34217.1"/>
    </source>
</evidence>